<reference evidence="2" key="1">
    <citation type="submission" date="2020-02" db="EMBL/GenBank/DDBJ databases">
        <authorList>
            <person name="Meier V. D."/>
        </authorList>
    </citation>
    <scope>NUCLEOTIDE SEQUENCE</scope>
    <source>
        <strain evidence="2">AVDCRST_MAG14</strain>
    </source>
</reference>
<feature type="region of interest" description="Disordered" evidence="1">
    <location>
        <begin position="1"/>
        <end position="121"/>
    </location>
</feature>
<evidence type="ECO:0000313" key="2">
    <source>
        <dbReference type="EMBL" id="CAA9448191.1"/>
    </source>
</evidence>
<feature type="non-terminal residue" evidence="2">
    <location>
        <position position="138"/>
    </location>
</feature>
<dbReference type="EC" id="2.7.7.41" evidence="2"/>
<protein>
    <submittedName>
        <fullName evidence="2">Phosphatidate cytidylyltransferase</fullName>
        <ecNumber evidence="2">2.7.7.41</ecNumber>
    </submittedName>
</protein>
<gene>
    <name evidence="2" type="ORF">AVDCRST_MAG14-619</name>
</gene>
<evidence type="ECO:0000256" key="1">
    <source>
        <dbReference type="SAM" id="MobiDB-lite"/>
    </source>
</evidence>
<feature type="compositionally biased region" description="Basic and acidic residues" evidence="1">
    <location>
        <begin position="39"/>
        <end position="52"/>
    </location>
</feature>
<dbReference type="AlphaFoldDB" id="A0A6J4QLU5"/>
<accession>A0A6J4QLU5</accession>
<feature type="compositionally biased region" description="Basic residues" evidence="1">
    <location>
        <begin position="1"/>
        <end position="13"/>
    </location>
</feature>
<proteinExistence type="predicted"/>
<keyword evidence="2" id="KW-0808">Transferase</keyword>
<feature type="non-terminal residue" evidence="2">
    <location>
        <position position="1"/>
    </location>
</feature>
<dbReference type="EMBL" id="CADCVG010000028">
    <property type="protein sequence ID" value="CAA9448191.1"/>
    <property type="molecule type" value="Genomic_DNA"/>
</dbReference>
<organism evidence="2">
    <name type="scientific">uncultured Rubrobacteraceae bacterium</name>
    <dbReference type="NCBI Taxonomy" id="349277"/>
    <lineage>
        <taxon>Bacteria</taxon>
        <taxon>Bacillati</taxon>
        <taxon>Actinomycetota</taxon>
        <taxon>Rubrobacteria</taxon>
        <taxon>Rubrobacterales</taxon>
        <taxon>Rubrobacteraceae</taxon>
        <taxon>environmental samples</taxon>
    </lineage>
</organism>
<keyword evidence="2" id="KW-0548">Nucleotidyltransferase</keyword>
<name>A0A6J4QLU5_9ACTN</name>
<sequence>GRARRQVPPHNRRGGALDLRRRSVLRRAALRTPPALPRPEPEEDHRGRERGPAADGGGRRVLRLSLPGPESSRGGTRRCCGLGVEPGGRPLRVRPQAYPRPQGPRPCPARTRWTPGPDRQPALYRTRGVLLLHPLPPV</sequence>
<dbReference type="GO" id="GO:0004605">
    <property type="term" value="F:phosphatidate cytidylyltransferase activity"/>
    <property type="evidence" value="ECO:0007669"/>
    <property type="project" value="UniProtKB-EC"/>
</dbReference>